<dbReference type="Proteomes" id="UP000886653">
    <property type="component" value="Unassembled WGS sequence"/>
</dbReference>
<gene>
    <name evidence="1" type="ORF">CROQUDRAFT_88470</name>
</gene>
<organism evidence="1 2">
    <name type="scientific">Cronartium quercuum f. sp. fusiforme G11</name>
    <dbReference type="NCBI Taxonomy" id="708437"/>
    <lineage>
        <taxon>Eukaryota</taxon>
        <taxon>Fungi</taxon>
        <taxon>Dikarya</taxon>
        <taxon>Basidiomycota</taxon>
        <taxon>Pucciniomycotina</taxon>
        <taxon>Pucciniomycetes</taxon>
        <taxon>Pucciniales</taxon>
        <taxon>Coleosporiaceae</taxon>
        <taxon>Cronartium</taxon>
    </lineage>
</organism>
<evidence type="ECO:0000313" key="2">
    <source>
        <dbReference type="Proteomes" id="UP000886653"/>
    </source>
</evidence>
<comment type="caution">
    <text evidence="1">The sequence shown here is derived from an EMBL/GenBank/DDBJ whole genome shotgun (WGS) entry which is preliminary data.</text>
</comment>
<name>A0A9P6NMM2_9BASI</name>
<protein>
    <submittedName>
        <fullName evidence="1">Uncharacterized protein</fullName>
    </submittedName>
</protein>
<keyword evidence="2" id="KW-1185">Reference proteome</keyword>
<accession>A0A9P6NMM2</accession>
<evidence type="ECO:0000313" key="1">
    <source>
        <dbReference type="EMBL" id="KAG0149921.1"/>
    </source>
</evidence>
<proteinExistence type="predicted"/>
<dbReference type="EMBL" id="MU167223">
    <property type="protein sequence ID" value="KAG0149921.1"/>
    <property type="molecule type" value="Genomic_DNA"/>
</dbReference>
<reference evidence="1" key="1">
    <citation type="submission" date="2013-11" db="EMBL/GenBank/DDBJ databases">
        <title>Genome sequence of the fusiform rust pathogen reveals effectors for host alternation and coevolution with pine.</title>
        <authorList>
            <consortium name="DOE Joint Genome Institute"/>
            <person name="Smith K."/>
            <person name="Pendleton A."/>
            <person name="Kubisiak T."/>
            <person name="Anderson C."/>
            <person name="Salamov A."/>
            <person name="Aerts A."/>
            <person name="Riley R."/>
            <person name="Clum A."/>
            <person name="Lindquist E."/>
            <person name="Ence D."/>
            <person name="Campbell M."/>
            <person name="Kronenberg Z."/>
            <person name="Feau N."/>
            <person name="Dhillon B."/>
            <person name="Hamelin R."/>
            <person name="Burleigh J."/>
            <person name="Smith J."/>
            <person name="Yandell M."/>
            <person name="Nelson C."/>
            <person name="Grigoriev I."/>
            <person name="Davis J."/>
        </authorList>
    </citation>
    <scope>NUCLEOTIDE SEQUENCE</scope>
    <source>
        <strain evidence="1">G11</strain>
    </source>
</reference>
<sequence length="184" mass="20422">MLIERTTRSRRVGAAVPFAVYLHQLVHKEIFTSGCEASVFFSARKPPRPTINPFEACMVCLDPSVFNMGFPTRLAKFHGKNSWTARVYASSNLIETAKMNHPLSGFRKVSWRMIDRSGSRISDTELVAVPVNDLILTYLDELKTPSNSEATHITIKIQQSTTLAPVEVIRDTQGVDLSGPTSAN</sequence>
<dbReference type="AlphaFoldDB" id="A0A9P6NMM2"/>